<dbReference type="PANTHER" id="PTHR12286">
    <property type="entry name" value="SACCHAROPINE DEHYDROGENASE-LIKE OXIDOREDUCTASE"/>
    <property type="match status" value="1"/>
</dbReference>
<keyword evidence="2" id="KW-1133">Transmembrane helix</keyword>
<evidence type="ECO:0000256" key="1">
    <source>
        <dbReference type="ARBA" id="ARBA00038048"/>
    </source>
</evidence>
<dbReference type="OrthoDB" id="10268090at2759"/>
<dbReference type="SUPFAM" id="SSF51735">
    <property type="entry name" value="NAD(P)-binding Rossmann-fold domains"/>
    <property type="match status" value="1"/>
</dbReference>
<dbReference type="InterPro" id="IPR051276">
    <property type="entry name" value="Saccharopine_DH-like_oxidrdct"/>
</dbReference>
<dbReference type="PANTHER" id="PTHR12286:SF5">
    <property type="entry name" value="SACCHAROPINE DEHYDROGENASE-LIKE OXIDOREDUCTASE"/>
    <property type="match status" value="1"/>
</dbReference>
<sequence length="457" mass="49585">MPDIVVLGATGFTGRLISRYLASHPQSGRFSWAIAARSKSKLSELVKELSLSADVGILELNVKDEHNVEQVVKKARVVINTVGPFSLYGTPVVRACVRNAVHYVDLTGDIAWARDIVIEYDYAATKTGAIIVPSCGMDSVPSDMTAYLSNKTLKAALEEAGHNDFTGKGSSAQDSLTAYQLNIRPSGGTLNTMLTKLDDDPVKVSQSRKPYSLSPAIGIPIPSFKGLYKLSIPEEKPLVGGYFVMRGSNTAIVQRTYGLFETQAIEEELNRPSLPSHVVTLARKQRYGPLFKYDEFVVKHSAVKAVIASYGFALMMLLLTYVRPIRQFARKFMTQPGDGPSEEEMQKGSLIGTNLTTSSTQPPVQVKSVIKITGDPGYLKTATMISECALSLLLPPASVRSGETTKTYSAIPTLPQLAQRGGVLTPVTAFGDILLQRLTDTGSFEFSSSVVDKQKHV</sequence>
<dbReference type="AlphaFoldDB" id="A0A0C2T117"/>
<dbReference type="GO" id="GO:0009247">
    <property type="term" value="P:glycolipid biosynthetic process"/>
    <property type="evidence" value="ECO:0007669"/>
    <property type="project" value="TreeGrafter"/>
</dbReference>
<dbReference type="GO" id="GO:0005739">
    <property type="term" value="C:mitochondrion"/>
    <property type="evidence" value="ECO:0007669"/>
    <property type="project" value="TreeGrafter"/>
</dbReference>
<feature type="domain" description="Saccharopine dehydrogenase NADP binding" evidence="3">
    <location>
        <begin position="4"/>
        <end position="131"/>
    </location>
</feature>
<dbReference type="Proteomes" id="UP000054549">
    <property type="component" value="Unassembled WGS sequence"/>
</dbReference>
<dbReference type="EMBL" id="KN818304">
    <property type="protein sequence ID" value="KIL60119.1"/>
    <property type="molecule type" value="Genomic_DNA"/>
</dbReference>
<proteinExistence type="inferred from homology"/>
<comment type="similarity">
    <text evidence="1">Belongs to the saccharopine dehydrogenase family.</text>
</comment>
<reference evidence="4 5" key="1">
    <citation type="submission" date="2014-04" db="EMBL/GenBank/DDBJ databases">
        <title>Evolutionary Origins and Diversification of the Mycorrhizal Mutualists.</title>
        <authorList>
            <consortium name="DOE Joint Genome Institute"/>
            <consortium name="Mycorrhizal Genomics Consortium"/>
            <person name="Kohler A."/>
            <person name="Kuo A."/>
            <person name="Nagy L.G."/>
            <person name="Floudas D."/>
            <person name="Copeland A."/>
            <person name="Barry K.W."/>
            <person name="Cichocki N."/>
            <person name="Veneault-Fourrey C."/>
            <person name="LaButti K."/>
            <person name="Lindquist E.A."/>
            <person name="Lipzen A."/>
            <person name="Lundell T."/>
            <person name="Morin E."/>
            <person name="Murat C."/>
            <person name="Riley R."/>
            <person name="Ohm R."/>
            <person name="Sun H."/>
            <person name="Tunlid A."/>
            <person name="Henrissat B."/>
            <person name="Grigoriev I.V."/>
            <person name="Hibbett D.S."/>
            <person name="Martin F."/>
        </authorList>
    </citation>
    <scope>NUCLEOTIDE SEQUENCE [LARGE SCALE GENOMIC DNA]</scope>
    <source>
        <strain evidence="4 5">Koide BX008</strain>
    </source>
</reference>
<protein>
    <recommendedName>
        <fullName evidence="3">Saccharopine dehydrogenase NADP binding domain-containing protein</fullName>
    </recommendedName>
</protein>
<evidence type="ECO:0000256" key="2">
    <source>
        <dbReference type="SAM" id="Phobius"/>
    </source>
</evidence>
<dbReference type="Pfam" id="PF03435">
    <property type="entry name" value="Sacchrp_dh_NADP"/>
    <property type="match status" value="1"/>
</dbReference>
<feature type="transmembrane region" description="Helical" evidence="2">
    <location>
        <begin position="302"/>
        <end position="322"/>
    </location>
</feature>
<dbReference type="InParanoid" id="A0A0C2T117"/>
<dbReference type="Gene3D" id="3.40.50.720">
    <property type="entry name" value="NAD(P)-binding Rossmann-like Domain"/>
    <property type="match status" value="1"/>
</dbReference>
<keyword evidence="5" id="KW-1185">Reference proteome</keyword>
<evidence type="ECO:0000259" key="3">
    <source>
        <dbReference type="Pfam" id="PF03435"/>
    </source>
</evidence>
<organism evidence="4 5">
    <name type="scientific">Amanita muscaria (strain Koide BX008)</name>
    <dbReference type="NCBI Taxonomy" id="946122"/>
    <lineage>
        <taxon>Eukaryota</taxon>
        <taxon>Fungi</taxon>
        <taxon>Dikarya</taxon>
        <taxon>Basidiomycota</taxon>
        <taxon>Agaricomycotina</taxon>
        <taxon>Agaricomycetes</taxon>
        <taxon>Agaricomycetidae</taxon>
        <taxon>Agaricales</taxon>
        <taxon>Pluteineae</taxon>
        <taxon>Amanitaceae</taxon>
        <taxon>Amanita</taxon>
    </lineage>
</organism>
<dbReference type="HOGENOM" id="CLU_031002_0_1_1"/>
<evidence type="ECO:0000313" key="5">
    <source>
        <dbReference type="Proteomes" id="UP000054549"/>
    </source>
</evidence>
<dbReference type="InterPro" id="IPR005097">
    <property type="entry name" value="Sacchrp_dh_NADP-bd"/>
</dbReference>
<gene>
    <name evidence="4" type="ORF">M378DRAFT_84153</name>
</gene>
<keyword evidence="2" id="KW-0812">Transmembrane</keyword>
<evidence type="ECO:0000313" key="4">
    <source>
        <dbReference type="EMBL" id="KIL60119.1"/>
    </source>
</evidence>
<name>A0A0C2T117_AMAMK</name>
<dbReference type="GO" id="GO:0005886">
    <property type="term" value="C:plasma membrane"/>
    <property type="evidence" value="ECO:0007669"/>
    <property type="project" value="TreeGrafter"/>
</dbReference>
<accession>A0A0C2T117</accession>
<keyword evidence="2" id="KW-0472">Membrane</keyword>
<dbReference type="InterPro" id="IPR036291">
    <property type="entry name" value="NAD(P)-bd_dom_sf"/>
</dbReference>
<dbReference type="GO" id="GO:0005811">
    <property type="term" value="C:lipid droplet"/>
    <property type="evidence" value="ECO:0007669"/>
    <property type="project" value="TreeGrafter"/>
</dbReference>